<dbReference type="PANTHER" id="PTHR12526">
    <property type="entry name" value="GLYCOSYLTRANSFERASE"/>
    <property type="match status" value="1"/>
</dbReference>
<dbReference type="Proteomes" id="UP000230179">
    <property type="component" value="Unassembled WGS sequence"/>
</dbReference>
<evidence type="ECO:0000313" key="6">
    <source>
        <dbReference type="Proteomes" id="UP000230179"/>
    </source>
</evidence>
<feature type="domain" description="Glycosyltransferase subfamily 4-like N-terminal" evidence="4">
    <location>
        <begin position="14"/>
        <end position="176"/>
    </location>
</feature>
<dbReference type="Gene3D" id="3.40.50.2000">
    <property type="entry name" value="Glycogen Phosphorylase B"/>
    <property type="match status" value="2"/>
</dbReference>
<dbReference type="SUPFAM" id="SSF53756">
    <property type="entry name" value="UDP-Glycosyltransferase/glycogen phosphorylase"/>
    <property type="match status" value="1"/>
</dbReference>
<protein>
    <recommendedName>
        <fullName evidence="7">Glycosyl transferase family 1 domain-containing protein</fullName>
    </recommendedName>
</protein>
<comment type="caution">
    <text evidence="5">The sequence shown here is derived from an EMBL/GenBank/DDBJ whole genome shotgun (WGS) entry which is preliminary data.</text>
</comment>
<keyword evidence="1" id="KW-0328">Glycosyltransferase</keyword>
<sequence>MNILIFSLAYFPYVGGAEVAIREITRRLPDLTFHLITQRRSVTDPAEEQVDNVIVHRVGRGSGYLGKMTFIVHAARRARILHTREAFTGIWAMMSYMVLPVVALRLWGVRIPYVLTLQDGDSFRHVFLRPHVLPFLPFVRYGFTHATAVSALSVYLASWPQRLGYDGEVRIIPNGAAVESVAHAVPRDVGKKTGDFWLVTSSRLVHKNAVDDVIRALPLLPVHVHFLVLGDGPDDASLKSLARRRGVRERVHFAGHIAHEDIPSYLRACDAFIRPSRTEGFGASFVEAMAAGLPVIATQAGGIADFLFDAERNPDRPATGFAVDPESPEQIAEAVRLVMTRPGQVQTACENARRLVVEKYDWNRVAGQMRTLFGTMAS</sequence>
<name>A0A2H0UAM0_9BACT</name>
<dbReference type="PANTHER" id="PTHR12526:SF510">
    <property type="entry name" value="D-INOSITOL 3-PHOSPHATE GLYCOSYLTRANSFERASE"/>
    <property type="match status" value="1"/>
</dbReference>
<keyword evidence="2" id="KW-0808">Transferase</keyword>
<dbReference type="Pfam" id="PF00534">
    <property type="entry name" value="Glycos_transf_1"/>
    <property type="match status" value="1"/>
</dbReference>
<dbReference type="EMBL" id="PFBL01000004">
    <property type="protein sequence ID" value="PIR83442.1"/>
    <property type="molecule type" value="Genomic_DNA"/>
</dbReference>
<evidence type="ECO:0000256" key="1">
    <source>
        <dbReference type="ARBA" id="ARBA00022676"/>
    </source>
</evidence>
<dbReference type="Pfam" id="PF13439">
    <property type="entry name" value="Glyco_transf_4"/>
    <property type="match status" value="1"/>
</dbReference>
<reference evidence="6" key="1">
    <citation type="submission" date="2017-09" db="EMBL/GenBank/DDBJ databases">
        <title>Depth-based differentiation of microbial function through sediment-hosted aquifers and enrichment of novel symbionts in the deep terrestrial subsurface.</title>
        <authorList>
            <person name="Probst A.J."/>
            <person name="Ladd B."/>
            <person name="Jarett J.K."/>
            <person name="Geller-Mcgrath D.E."/>
            <person name="Sieber C.M.K."/>
            <person name="Emerson J.B."/>
            <person name="Anantharaman K."/>
            <person name="Thomas B.C."/>
            <person name="Malmstrom R."/>
            <person name="Stieglmeier M."/>
            <person name="Klingl A."/>
            <person name="Woyke T."/>
            <person name="Ryan C.M."/>
            <person name="Banfield J.F."/>
        </authorList>
    </citation>
    <scope>NUCLEOTIDE SEQUENCE [LARGE SCALE GENOMIC DNA]</scope>
</reference>
<accession>A0A2H0UAM0</accession>
<evidence type="ECO:0008006" key="7">
    <source>
        <dbReference type="Google" id="ProtNLM"/>
    </source>
</evidence>
<feature type="domain" description="Glycosyl transferase family 1" evidence="3">
    <location>
        <begin position="187"/>
        <end position="353"/>
    </location>
</feature>
<dbReference type="GO" id="GO:0016757">
    <property type="term" value="F:glycosyltransferase activity"/>
    <property type="evidence" value="ECO:0007669"/>
    <property type="project" value="UniProtKB-KW"/>
</dbReference>
<gene>
    <name evidence="5" type="ORF">COU19_00575</name>
</gene>
<proteinExistence type="predicted"/>
<dbReference type="CDD" id="cd03801">
    <property type="entry name" value="GT4_PimA-like"/>
    <property type="match status" value="1"/>
</dbReference>
<dbReference type="InterPro" id="IPR001296">
    <property type="entry name" value="Glyco_trans_1"/>
</dbReference>
<dbReference type="AlphaFoldDB" id="A0A2H0UAM0"/>
<evidence type="ECO:0000259" key="3">
    <source>
        <dbReference type="Pfam" id="PF00534"/>
    </source>
</evidence>
<evidence type="ECO:0000313" key="5">
    <source>
        <dbReference type="EMBL" id="PIR83442.1"/>
    </source>
</evidence>
<evidence type="ECO:0000256" key="2">
    <source>
        <dbReference type="ARBA" id="ARBA00022679"/>
    </source>
</evidence>
<organism evidence="5 6">
    <name type="scientific">Candidatus Kaiserbacteria bacterium CG10_big_fil_rev_8_21_14_0_10_56_12</name>
    <dbReference type="NCBI Taxonomy" id="1974611"/>
    <lineage>
        <taxon>Bacteria</taxon>
        <taxon>Candidatus Kaiseribacteriota</taxon>
    </lineage>
</organism>
<evidence type="ECO:0000259" key="4">
    <source>
        <dbReference type="Pfam" id="PF13439"/>
    </source>
</evidence>
<dbReference type="InterPro" id="IPR028098">
    <property type="entry name" value="Glyco_trans_4-like_N"/>
</dbReference>